<dbReference type="OrthoDB" id="2476385at2"/>
<accession>A0A072NV64</accession>
<dbReference type="EMBL" id="JJRY01000018">
    <property type="protein sequence ID" value="KEF37110.1"/>
    <property type="molecule type" value="Genomic_DNA"/>
</dbReference>
<proteinExistence type="predicted"/>
<reference evidence="1 2" key="1">
    <citation type="submission" date="2014-04" db="EMBL/GenBank/DDBJ databases">
        <title>Draft genome sequence of Bacillus azotoformans MEV2011, a (co-) denitrifying strain unable to grow in the presence of oxygen.</title>
        <authorList>
            <person name="Nielsen M."/>
            <person name="Schreiber L."/>
            <person name="Finster K."/>
            <person name="Schramm A."/>
        </authorList>
    </citation>
    <scope>NUCLEOTIDE SEQUENCE [LARGE SCALE GENOMIC DNA]</scope>
    <source>
        <strain evidence="1 2">MEV2011</strain>
    </source>
</reference>
<organism evidence="1 2">
    <name type="scientific">Schinkia azotoformans MEV2011</name>
    <dbReference type="NCBI Taxonomy" id="1348973"/>
    <lineage>
        <taxon>Bacteria</taxon>
        <taxon>Bacillati</taxon>
        <taxon>Bacillota</taxon>
        <taxon>Bacilli</taxon>
        <taxon>Bacillales</taxon>
        <taxon>Bacillaceae</taxon>
        <taxon>Calidifontibacillus/Schinkia group</taxon>
        <taxon>Schinkia</taxon>
    </lineage>
</organism>
<evidence type="ECO:0000313" key="1">
    <source>
        <dbReference type="EMBL" id="KEF37110.1"/>
    </source>
</evidence>
<gene>
    <name evidence="1" type="ORF">M670_03703</name>
</gene>
<comment type="caution">
    <text evidence="1">The sequence shown here is derived from an EMBL/GenBank/DDBJ whole genome shotgun (WGS) entry which is preliminary data.</text>
</comment>
<evidence type="ECO:0000313" key="2">
    <source>
        <dbReference type="Proteomes" id="UP000027936"/>
    </source>
</evidence>
<dbReference type="Proteomes" id="UP000027936">
    <property type="component" value="Unassembled WGS sequence"/>
</dbReference>
<dbReference type="RefSeq" id="WP_035197280.1">
    <property type="nucleotide sequence ID" value="NZ_JJRY01000018.1"/>
</dbReference>
<protein>
    <submittedName>
        <fullName evidence="1">Uncharacterized protein</fullName>
    </submittedName>
</protein>
<dbReference type="PATRIC" id="fig|1348973.3.peg.3581"/>
<dbReference type="AlphaFoldDB" id="A0A072NV64"/>
<sequence>MLKRKLIILILGFMLPIIFTSAPVYVYASDNIRLIVDGNEVNIELVKSWIMEQGAEEDSSYYFDGLSFEVVNLDEDDDLEIIATIDGGVHLGQFFIFDKADGKYKLIAEKPQKIEKVNLLPSINLDGKKFFALIERTGGTGLDIYYEHIAYLEDRKLQIAWTGVQKERDANLGLYNLRIGNYQYNPENQLLYTWESRFEHDIETMDILENKGTVTKIYQFVDGKFVEVRGGSANSKTSEIDTKIEPPILKMKLMVNYGMEAELLIDEITEEKLNYRYFDFQHNYKPSNKQEEMAINEMFERVVEDGHLFPKYTFHFYVHTAEQDVEVKVPNGFIDKLKNDHEFRSKVISKINQPFDKEMAELLNDKLFTR</sequence>
<name>A0A072NV64_SCHAZ</name>